<proteinExistence type="predicted"/>
<evidence type="ECO:0000313" key="1">
    <source>
        <dbReference type="EMBL" id="KAJ6423750.1"/>
    </source>
</evidence>
<evidence type="ECO:0000313" key="2">
    <source>
        <dbReference type="Proteomes" id="UP001162972"/>
    </source>
</evidence>
<name>A0AAD6KJ89_9ROSI</name>
<protein>
    <submittedName>
        <fullName evidence="1">Uncharacterized protein</fullName>
    </submittedName>
</protein>
<keyword evidence="2" id="KW-1185">Reference proteome</keyword>
<reference evidence="1 2" key="1">
    <citation type="journal article" date="2023" name="Int. J. Mol. Sci.">
        <title>De Novo Assembly and Annotation of 11 Diverse Shrub Willow (Salix) Genomes Reveals Novel Gene Organization in Sex-Linked Regions.</title>
        <authorList>
            <person name="Hyden B."/>
            <person name="Feng K."/>
            <person name="Yates T.B."/>
            <person name="Jawdy S."/>
            <person name="Cereghino C."/>
            <person name="Smart L.B."/>
            <person name="Muchero W."/>
        </authorList>
    </citation>
    <scope>NUCLEOTIDE SEQUENCE [LARGE SCALE GENOMIC DNA]</scope>
    <source>
        <tissue evidence="1">Shoot tip</tissue>
    </source>
</reference>
<dbReference type="AlphaFoldDB" id="A0AAD6KJ89"/>
<gene>
    <name evidence="1" type="ORF">OIU84_024681</name>
</gene>
<dbReference type="EMBL" id="JAPFFJ010000006">
    <property type="protein sequence ID" value="KAJ6423750.1"/>
    <property type="molecule type" value="Genomic_DNA"/>
</dbReference>
<sequence length="89" mass="10121">MSSKTISKGYKERAIHIFKIQILTFCHLPAVRQASMQETNLKLMDPLTTFPCSADTDTKNGLLVGSRCCGFHLEFVWIHTDSCRQFKTP</sequence>
<dbReference type="Proteomes" id="UP001162972">
    <property type="component" value="Chromosome 16"/>
</dbReference>
<comment type="caution">
    <text evidence="1">The sequence shown here is derived from an EMBL/GenBank/DDBJ whole genome shotgun (WGS) entry which is preliminary data.</text>
</comment>
<accession>A0AAD6KJ89</accession>
<organism evidence="1 2">
    <name type="scientific">Salix udensis</name>
    <dbReference type="NCBI Taxonomy" id="889485"/>
    <lineage>
        <taxon>Eukaryota</taxon>
        <taxon>Viridiplantae</taxon>
        <taxon>Streptophyta</taxon>
        <taxon>Embryophyta</taxon>
        <taxon>Tracheophyta</taxon>
        <taxon>Spermatophyta</taxon>
        <taxon>Magnoliopsida</taxon>
        <taxon>eudicotyledons</taxon>
        <taxon>Gunneridae</taxon>
        <taxon>Pentapetalae</taxon>
        <taxon>rosids</taxon>
        <taxon>fabids</taxon>
        <taxon>Malpighiales</taxon>
        <taxon>Salicaceae</taxon>
        <taxon>Saliceae</taxon>
        <taxon>Salix</taxon>
    </lineage>
</organism>